<dbReference type="SUPFAM" id="SSF52540">
    <property type="entry name" value="P-loop containing nucleoside triphosphate hydrolases"/>
    <property type="match status" value="1"/>
</dbReference>
<name>A0A915E1T8_9BILA</name>
<dbReference type="Gene3D" id="3.40.50.300">
    <property type="entry name" value="P-loop containing nucleotide triphosphate hydrolases"/>
    <property type="match status" value="2"/>
</dbReference>
<evidence type="ECO:0000313" key="4">
    <source>
        <dbReference type="WBParaSite" id="jg25791"/>
    </source>
</evidence>
<dbReference type="InterPro" id="IPR045055">
    <property type="entry name" value="DNA2/NAM7-like"/>
</dbReference>
<dbReference type="WBParaSite" id="jg25791">
    <property type="protein sequence ID" value="jg25791"/>
    <property type="gene ID" value="jg25791"/>
</dbReference>
<dbReference type="PANTHER" id="PTHR10887:SF495">
    <property type="entry name" value="HELICASE SENATAXIN ISOFORM X1-RELATED"/>
    <property type="match status" value="1"/>
</dbReference>
<dbReference type="Proteomes" id="UP000887574">
    <property type="component" value="Unplaced"/>
</dbReference>
<protein>
    <submittedName>
        <fullName evidence="4">RNA helicase</fullName>
    </submittedName>
</protein>
<evidence type="ECO:0000259" key="1">
    <source>
        <dbReference type="Pfam" id="PF13086"/>
    </source>
</evidence>
<keyword evidence="3" id="KW-1185">Reference proteome</keyword>
<evidence type="ECO:0000313" key="3">
    <source>
        <dbReference type="Proteomes" id="UP000887574"/>
    </source>
</evidence>
<feature type="domain" description="DNA2/NAM7 helicase helicase" evidence="1">
    <location>
        <begin position="28"/>
        <end position="74"/>
    </location>
</feature>
<dbReference type="PANTHER" id="PTHR10887">
    <property type="entry name" value="DNA2/NAM7 HELICASE FAMILY"/>
    <property type="match status" value="1"/>
</dbReference>
<evidence type="ECO:0000259" key="2">
    <source>
        <dbReference type="Pfam" id="PF13087"/>
    </source>
</evidence>
<dbReference type="Pfam" id="PF13087">
    <property type="entry name" value="AAA_12"/>
    <property type="match status" value="1"/>
</dbReference>
<dbReference type="InterPro" id="IPR041677">
    <property type="entry name" value="DNA2/NAM7_AAA_11"/>
</dbReference>
<dbReference type="InterPro" id="IPR041679">
    <property type="entry name" value="DNA2/NAM7-like_C"/>
</dbReference>
<accession>A0A915E1T8</accession>
<dbReference type="InterPro" id="IPR027417">
    <property type="entry name" value="P-loop_NTPase"/>
</dbReference>
<organism evidence="3 4">
    <name type="scientific">Ditylenchus dipsaci</name>
    <dbReference type="NCBI Taxonomy" id="166011"/>
    <lineage>
        <taxon>Eukaryota</taxon>
        <taxon>Metazoa</taxon>
        <taxon>Ecdysozoa</taxon>
        <taxon>Nematoda</taxon>
        <taxon>Chromadorea</taxon>
        <taxon>Rhabditida</taxon>
        <taxon>Tylenchina</taxon>
        <taxon>Tylenchomorpha</taxon>
        <taxon>Sphaerularioidea</taxon>
        <taxon>Anguinidae</taxon>
        <taxon>Anguininae</taxon>
        <taxon>Ditylenchus</taxon>
    </lineage>
</organism>
<dbReference type="AlphaFoldDB" id="A0A915E1T8"/>
<sequence>MVSTWIRKRRIFDCKPVQPTISIHSIRPPGTGKTITLVESICHIVKQSKENRVLVCTPSKMAADNFAEALVDREAIDPKYIFRMHSLSTSPCRSFVILKHTYRSHLKILRPCSYLFYDNMLVANEEDEFLYKLCEWQGLPRRAFQSFFILQMKAMRNLVVCSYVHRILAETDIEEKDIGVISPYKNQVLKLRTVLSKYPRITIDSVEGFRAASESSRNDELLKQHLSWKKFIFYCNFHGGYLDNKGKNCTDLADVYYDEKQE</sequence>
<dbReference type="GO" id="GO:0004386">
    <property type="term" value="F:helicase activity"/>
    <property type="evidence" value="ECO:0007669"/>
    <property type="project" value="InterPro"/>
</dbReference>
<proteinExistence type="predicted"/>
<reference evidence="4" key="1">
    <citation type="submission" date="2022-11" db="UniProtKB">
        <authorList>
            <consortium name="WormBaseParasite"/>
        </authorList>
    </citation>
    <scope>IDENTIFICATION</scope>
</reference>
<dbReference type="Pfam" id="PF13086">
    <property type="entry name" value="AAA_11"/>
    <property type="match status" value="1"/>
</dbReference>
<feature type="domain" description="DNA2/NAM7 helicase-like C-terminal" evidence="2">
    <location>
        <begin position="92"/>
        <end position="209"/>
    </location>
</feature>